<keyword evidence="7" id="KW-0479">Metal-binding</keyword>
<keyword evidence="9" id="KW-0411">Iron-sulfur</keyword>
<comment type="pathway">
    <text evidence="2">Cofactor biosynthesis; coenzyme F0 biosynthesis.</text>
</comment>
<reference evidence="13 14" key="1">
    <citation type="journal article" date="2010" name="Stand. Genomic Sci.">
        <title>Complete genome sequence of Haliangium ochraceum type strain (SMP-2).</title>
        <authorList>
            <consortium name="US DOE Joint Genome Institute (JGI-PGF)"/>
            <person name="Ivanova N."/>
            <person name="Daum C."/>
            <person name="Lang E."/>
            <person name="Abt B."/>
            <person name="Kopitz M."/>
            <person name="Saunders E."/>
            <person name="Lapidus A."/>
            <person name="Lucas S."/>
            <person name="Glavina Del Rio T."/>
            <person name="Nolan M."/>
            <person name="Tice H."/>
            <person name="Copeland A."/>
            <person name="Cheng J.F."/>
            <person name="Chen F."/>
            <person name="Bruce D."/>
            <person name="Goodwin L."/>
            <person name="Pitluck S."/>
            <person name="Mavromatis K."/>
            <person name="Pati A."/>
            <person name="Mikhailova N."/>
            <person name="Chen A."/>
            <person name="Palaniappan K."/>
            <person name="Land M."/>
            <person name="Hauser L."/>
            <person name="Chang Y.J."/>
            <person name="Jeffries C.D."/>
            <person name="Detter J.C."/>
            <person name="Brettin T."/>
            <person name="Rohde M."/>
            <person name="Goker M."/>
            <person name="Bristow J."/>
            <person name="Markowitz V."/>
            <person name="Eisen J.A."/>
            <person name="Hugenholtz P."/>
            <person name="Kyrpides N.C."/>
            <person name="Klenk H.P."/>
        </authorList>
    </citation>
    <scope>NUCLEOTIDE SEQUENCE [LARGE SCALE GENOMIC DNA]</scope>
    <source>
        <strain evidence="14">DSM 14365 / CIP 107738 / JCM 11303 / AJ 13395 / SMP-2</strain>
    </source>
</reference>
<evidence type="ECO:0000313" key="13">
    <source>
        <dbReference type="EMBL" id="ACY12700.1"/>
    </source>
</evidence>
<dbReference type="EC" id="2.5.1.147" evidence="3"/>
<dbReference type="AlphaFoldDB" id="D0LGF4"/>
<dbReference type="GO" id="GO:0051539">
    <property type="term" value="F:4 iron, 4 sulfur cluster binding"/>
    <property type="evidence" value="ECO:0007669"/>
    <property type="project" value="UniProtKB-KW"/>
</dbReference>
<dbReference type="RefSeq" id="WP_012825327.1">
    <property type="nucleotide sequence ID" value="NC_013440.1"/>
</dbReference>
<dbReference type="EMBL" id="CP001804">
    <property type="protein sequence ID" value="ACY12700.1"/>
    <property type="molecule type" value="Genomic_DNA"/>
</dbReference>
<dbReference type="InterPro" id="IPR007197">
    <property type="entry name" value="rSAM"/>
</dbReference>
<dbReference type="InterPro" id="IPR034405">
    <property type="entry name" value="F420"/>
</dbReference>
<evidence type="ECO:0000313" key="14">
    <source>
        <dbReference type="Proteomes" id="UP000001880"/>
    </source>
</evidence>
<evidence type="ECO:0000256" key="11">
    <source>
        <dbReference type="SAM" id="MobiDB-lite"/>
    </source>
</evidence>
<keyword evidence="8" id="KW-0408">Iron</keyword>
<dbReference type="NCBIfam" id="TIGR03551">
    <property type="entry name" value="F420_cofH"/>
    <property type="match status" value="1"/>
</dbReference>
<feature type="domain" description="Radical SAM core" evidence="12">
    <location>
        <begin position="91"/>
        <end position="330"/>
    </location>
</feature>
<dbReference type="NCBIfam" id="TIGR00423">
    <property type="entry name" value="CofH family radical SAM protein"/>
    <property type="match status" value="1"/>
</dbReference>
<evidence type="ECO:0000256" key="9">
    <source>
        <dbReference type="ARBA" id="ARBA00023014"/>
    </source>
</evidence>
<evidence type="ECO:0000256" key="5">
    <source>
        <dbReference type="ARBA" id="ARBA00022679"/>
    </source>
</evidence>
<dbReference type="SFLD" id="SFLDS00029">
    <property type="entry name" value="Radical_SAM"/>
    <property type="match status" value="2"/>
</dbReference>
<dbReference type="InterPro" id="IPR019940">
    <property type="entry name" value="CofH_family"/>
</dbReference>
<comment type="cofactor">
    <cofactor evidence="1">
        <name>[4Fe-4S] cluster</name>
        <dbReference type="ChEBI" id="CHEBI:49883"/>
    </cofactor>
</comment>
<accession>D0LGF4</accession>
<dbReference type="GO" id="GO:0044689">
    <property type="term" value="F:7,8-didemethyl-8-hydroxy-5-deazariboflavin synthase activity"/>
    <property type="evidence" value="ECO:0007669"/>
    <property type="project" value="TreeGrafter"/>
</dbReference>
<dbReference type="SMART" id="SM00729">
    <property type="entry name" value="Elp3"/>
    <property type="match status" value="1"/>
</dbReference>
<evidence type="ECO:0000256" key="10">
    <source>
        <dbReference type="ARBA" id="ARBA00048468"/>
    </source>
</evidence>
<evidence type="ECO:0000256" key="4">
    <source>
        <dbReference type="ARBA" id="ARBA00022485"/>
    </source>
</evidence>
<dbReference type="CDD" id="cd01335">
    <property type="entry name" value="Radical_SAM"/>
    <property type="match status" value="1"/>
</dbReference>
<dbReference type="GO" id="GO:0141093">
    <property type="term" value="F:5-amino-6-(D-ribitylamino)uracil--L-tyrosine 4-hydroxyphenyl transferase activity"/>
    <property type="evidence" value="ECO:0007669"/>
    <property type="project" value="UniProtKB-EC"/>
</dbReference>
<dbReference type="InterPro" id="IPR045567">
    <property type="entry name" value="CofH/MnqC-like_C"/>
</dbReference>
<dbReference type="Pfam" id="PF04055">
    <property type="entry name" value="Radical_SAM"/>
    <property type="match status" value="1"/>
</dbReference>
<dbReference type="InterPro" id="IPR006638">
    <property type="entry name" value="Elp3/MiaA/NifB-like_rSAM"/>
</dbReference>
<dbReference type="SUPFAM" id="SSF102114">
    <property type="entry name" value="Radical SAM enzymes"/>
    <property type="match status" value="1"/>
</dbReference>
<keyword evidence="14" id="KW-1185">Reference proteome</keyword>
<name>D0LGF4_HALO1</name>
<dbReference type="KEGG" id="hoh:Hoch_0059"/>
<organism evidence="13 14">
    <name type="scientific">Haliangium ochraceum (strain DSM 14365 / JCM 11303 / SMP-2)</name>
    <dbReference type="NCBI Taxonomy" id="502025"/>
    <lineage>
        <taxon>Bacteria</taxon>
        <taxon>Pseudomonadati</taxon>
        <taxon>Myxococcota</taxon>
        <taxon>Polyangia</taxon>
        <taxon>Haliangiales</taxon>
        <taxon>Kofleriaceae</taxon>
        <taxon>Haliangium</taxon>
    </lineage>
</organism>
<dbReference type="PROSITE" id="PS51918">
    <property type="entry name" value="RADICAL_SAM"/>
    <property type="match status" value="1"/>
</dbReference>
<comment type="catalytic activity">
    <reaction evidence="10">
        <text>5-amino-6-(D-ribitylamino)uracil + L-tyrosine + S-adenosyl-L-methionine = 5-amino-5-(4-hydroxybenzyl)-6-(D-ribitylimino)-5,6-dihydrouracil + 2-iminoacetate + 5'-deoxyadenosine + L-methionine + H(+)</text>
        <dbReference type="Rhea" id="RHEA:55200"/>
        <dbReference type="ChEBI" id="CHEBI:15378"/>
        <dbReference type="ChEBI" id="CHEBI:15934"/>
        <dbReference type="ChEBI" id="CHEBI:17319"/>
        <dbReference type="ChEBI" id="CHEBI:57844"/>
        <dbReference type="ChEBI" id="CHEBI:58315"/>
        <dbReference type="ChEBI" id="CHEBI:59789"/>
        <dbReference type="ChEBI" id="CHEBI:77846"/>
        <dbReference type="ChEBI" id="CHEBI:85936"/>
        <dbReference type="EC" id="2.5.1.147"/>
    </reaction>
</comment>
<dbReference type="SFLD" id="SFLDG01064">
    <property type="entry name" value="F420__menaquinone_cofactor_bio"/>
    <property type="match status" value="2"/>
</dbReference>
<keyword evidence="6" id="KW-0949">S-adenosyl-L-methionine</keyword>
<dbReference type="InterPro" id="IPR020050">
    <property type="entry name" value="FO_synthase_su2"/>
</dbReference>
<dbReference type="Proteomes" id="UP000001880">
    <property type="component" value="Chromosome"/>
</dbReference>
<dbReference type="PANTHER" id="PTHR43076:SF1">
    <property type="entry name" value="LIPOYL SYNTHASE 2"/>
    <property type="match status" value="1"/>
</dbReference>
<dbReference type="Pfam" id="PF19288">
    <property type="entry name" value="CofH_C"/>
    <property type="match status" value="1"/>
</dbReference>
<evidence type="ECO:0000256" key="8">
    <source>
        <dbReference type="ARBA" id="ARBA00023004"/>
    </source>
</evidence>
<dbReference type="InterPro" id="IPR013785">
    <property type="entry name" value="Aldolase_TIM"/>
</dbReference>
<evidence type="ECO:0000256" key="7">
    <source>
        <dbReference type="ARBA" id="ARBA00022723"/>
    </source>
</evidence>
<keyword evidence="5" id="KW-0808">Transferase</keyword>
<dbReference type="SFLD" id="SFLDG01388">
    <property type="entry name" value="7_8-didemethyl-8-hydroxy-5-dea"/>
    <property type="match status" value="1"/>
</dbReference>
<dbReference type="UniPathway" id="UPA00072"/>
<evidence type="ECO:0000259" key="12">
    <source>
        <dbReference type="PROSITE" id="PS51918"/>
    </source>
</evidence>
<proteinExistence type="inferred from homology"/>
<evidence type="ECO:0000256" key="1">
    <source>
        <dbReference type="ARBA" id="ARBA00001966"/>
    </source>
</evidence>
<dbReference type="Gene3D" id="3.20.20.70">
    <property type="entry name" value="Aldolase class I"/>
    <property type="match status" value="1"/>
</dbReference>
<dbReference type="SFLD" id="SFLDG01389">
    <property type="entry name" value="menaquinone_synthsis_involved"/>
    <property type="match status" value="1"/>
</dbReference>
<dbReference type="eggNOG" id="COG1060">
    <property type="taxonomic scope" value="Bacteria"/>
</dbReference>
<dbReference type="STRING" id="502025.Hoch_0059"/>
<dbReference type="InterPro" id="IPR058240">
    <property type="entry name" value="rSAM_sf"/>
</dbReference>
<protein>
    <recommendedName>
        <fullName evidence="3">5-amino-6-(D-ribitylamino)uracil--L-tyrosine 4-hydroxyphenyl transferase</fullName>
        <ecNumber evidence="3">2.5.1.147</ecNumber>
    </recommendedName>
</protein>
<gene>
    <name evidence="13" type="ordered locus">Hoch_0059</name>
</gene>
<feature type="region of interest" description="Disordered" evidence="11">
    <location>
        <begin position="1"/>
        <end position="24"/>
    </location>
</feature>
<keyword evidence="4" id="KW-0004">4Fe-4S</keyword>
<evidence type="ECO:0000256" key="2">
    <source>
        <dbReference type="ARBA" id="ARBA00004712"/>
    </source>
</evidence>
<evidence type="ECO:0000256" key="3">
    <source>
        <dbReference type="ARBA" id="ARBA00012289"/>
    </source>
</evidence>
<dbReference type="PANTHER" id="PTHR43076">
    <property type="entry name" value="FO SYNTHASE (COFH)"/>
    <property type="match status" value="1"/>
</dbReference>
<dbReference type="HAMAP" id="MF_01612">
    <property type="entry name" value="FO_synth_sub2"/>
    <property type="match status" value="1"/>
</dbReference>
<dbReference type="HOGENOM" id="CLU_040406_1_1_7"/>
<dbReference type="GO" id="GO:0046872">
    <property type="term" value="F:metal ion binding"/>
    <property type="evidence" value="ECO:0007669"/>
    <property type="project" value="UniProtKB-KW"/>
</dbReference>
<evidence type="ECO:0000256" key="6">
    <source>
        <dbReference type="ARBA" id="ARBA00022691"/>
    </source>
</evidence>
<sequence>MSEAPGGTPPAKSDNMTNSSSAESVRASELRAEAALARAPRAERAILAACMGDGCPSWQQAAELFAVRDAGLDALVAVADAVRQRQVGEAVSYVVNRNVNFTNVCVKKCQFCAFSRELRSEQGYYLARDQVIARVREAHALGATEVCLQAGLAPSAEGRQYIELCRAVKRAVPAIHVHGFSPEEVRYGALRAHMSVRAYLEELLDAGLGSMPGTSAEILDDELRARISPGRITTAQWIDVVTTAHALGIPTTSTIMYGHVEDAGHRARHLALLRDIQADTGGFTEFVPLSFIPTHAPMYALSTVPGVRPGPRPDDVVRMHAIARLMLGASVRNIQVSWVKEGMDMAARLLGCGGNDLGGTLINESISTAAGAGHGQRQSPRALRQCIRAAGRVPVQRDTGYRVLRRFGDAESDAESGADTLDAAGGDERFGSFEALIGDRRHRYRGIGAPGGD</sequence>